<reference evidence="2 3" key="1">
    <citation type="submission" date="2018-05" db="EMBL/GenBank/DDBJ databases">
        <title>Streptomyces venezuelae.</title>
        <authorList>
            <person name="Kim W."/>
            <person name="Lee N."/>
            <person name="Cho B.-K."/>
        </authorList>
    </citation>
    <scope>NUCLEOTIDE SEQUENCE [LARGE SCALE GENOMIC DNA]</scope>
    <source>
        <strain evidence="2 3">ATCC 14585</strain>
    </source>
</reference>
<feature type="signal peptide" evidence="1">
    <location>
        <begin position="1"/>
        <end position="41"/>
    </location>
</feature>
<protein>
    <recommendedName>
        <fullName evidence="4">Secreted protein</fullName>
    </recommendedName>
</protein>
<sequence>MARHAVKKLPRSGSRALLRAGLTVTAAGAALGVGGAATAGAAEPGPSASPFQGLSTAVHHSAAGGLGPVKDLQLDPLANTSADPLDNTLGTQVADFKPVHTGFVTGPLTSGGSLADLPVVGGATKLLPS</sequence>
<evidence type="ECO:0000313" key="3">
    <source>
        <dbReference type="Proteomes" id="UP000324015"/>
    </source>
</evidence>
<evidence type="ECO:0000256" key="1">
    <source>
        <dbReference type="SAM" id="SignalP"/>
    </source>
</evidence>
<dbReference type="EMBL" id="CP029191">
    <property type="protein sequence ID" value="QES43483.1"/>
    <property type="molecule type" value="Genomic_DNA"/>
</dbReference>
<evidence type="ECO:0008006" key="4">
    <source>
        <dbReference type="Google" id="ProtNLM"/>
    </source>
</evidence>
<evidence type="ECO:0000313" key="2">
    <source>
        <dbReference type="EMBL" id="QES43483.1"/>
    </source>
</evidence>
<organism evidence="2 3">
    <name type="scientific">Streptomyces venezuelae</name>
    <dbReference type="NCBI Taxonomy" id="54571"/>
    <lineage>
        <taxon>Bacteria</taxon>
        <taxon>Bacillati</taxon>
        <taxon>Actinomycetota</taxon>
        <taxon>Actinomycetes</taxon>
        <taxon>Kitasatosporales</taxon>
        <taxon>Streptomycetaceae</taxon>
        <taxon>Streptomyces</taxon>
    </lineage>
</organism>
<dbReference type="RefSeq" id="WP_150185890.1">
    <property type="nucleotide sequence ID" value="NZ_CP029191.1"/>
</dbReference>
<dbReference type="Proteomes" id="UP000324015">
    <property type="component" value="Chromosome"/>
</dbReference>
<name>A0A5P2CM46_STRVZ</name>
<accession>A0A5P2CM46</accession>
<gene>
    <name evidence="2" type="ORF">DEJ49_23100</name>
</gene>
<proteinExistence type="predicted"/>
<feature type="chain" id="PRO_5025038609" description="Secreted protein" evidence="1">
    <location>
        <begin position="42"/>
        <end position="129"/>
    </location>
</feature>
<keyword evidence="1" id="KW-0732">Signal</keyword>
<dbReference type="AlphaFoldDB" id="A0A5P2CM46"/>